<dbReference type="AlphaFoldDB" id="A0A4Q4KGM8"/>
<accession>A0A4Q4KGM8</accession>
<comment type="caution">
    <text evidence="2">The sequence shown here is derived from an EMBL/GenBank/DDBJ whole genome shotgun (WGS) entry which is preliminary data.</text>
</comment>
<feature type="transmembrane region" description="Helical" evidence="1">
    <location>
        <begin position="63"/>
        <end position="84"/>
    </location>
</feature>
<protein>
    <recommendedName>
        <fullName evidence="4">DUF304 domain-containing protein</fullName>
    </recommendedName>
</protein>
<dbReference type="EMBL" id="SETE01000006">
    <property type="protein sequence ID" value="RYM32311.1"/>
    <property type="molecule type" value="Genomic_DNA"/>
</dbReference>
<organism evidence="2 3">
    <name type="scientific">Brumimicrobium glaciale</name>
    <dbReference type="NCBI Taxonomy" id="200475"/>
    <lineage>
        <taxon>Bacteria</taxon>
        <taxon>Pseudomonadati</taxon>
        <taxon>Bacteroidota</taxon>
        <taxon>Flavobacteriia</taxon>
        <taxon>Flavobacteriales</taxon>
        <taxon>Crocinitomicaceae</taxon>
        <taxon>Brumimicrobium</taxon>
    </lineage>
</organism>
<keyword evidence="3" id="KW-1185">Reference proteome</keyword>
<feature type="transmembrane region" description="Helical" evidence="1">
    <location>
        <begin position="90"/>
        <end position="108"/>
    </location>
</feature>
<dbReference type="Proteomes" id="UP000293952">
    <property type="component" value="Unassembled WGS sequence"/>
</dbReference>
<keyword evidence="1" id="KW-1133">Transmembrane helix</keyword>
<gene>
    <name evidence="2" type="ORF">ERX46_13575</name>
</gene>
<name>A0A4Q4KGM8_9FLAO</name>
<dbReference type="RefSeq" id="WP_130094421.1">
    <property type="nucleotide sequence ID" value="NZ_SETE01000006.1"/>
</dbReference>
<reference evidence="2 3" key="1">
    <citation type="submission" date="2019-02" db="EMBL/GenBank/DDBJ databases">
        <title>Genome sequence of the sea-ice species Brumimicrobium glaciale.</title>
        <authorList>
            <person name="Bowman J.P."/>
        </authorList>
    </citation>
    <scope>NUCLEOTIDE SEQUENCE [LARGE SCALE GENOMIC DNA]</scope>
    <source>
        <strain evidence="2 3">IC156</strain>
    </source>
</reference>
<sequence length="209" mass="24093">MRNLLSKELSEVIASDEHSGEMMSSDENSTFYREKLIELSERTASGFSVSGNLPVLILKFGKWNWLFGSLFIMFLGFFVAVATINIEEPIYLLLPLVILSISIVYAKFWSITNKITLDCSNKNLIIESDHWLGRHLGGKKFIPFSEIISFDKKLKRYRAKGQIIHYRYRIILKTNLKKHNLFEIPHGPIYYINENSMIESIKGIIKNAA</sequence>
<keyword evidence="1" id="KW-0472">Membrane</keyword>
<evidence type="ECO:0000256" key="1">
    <source>
        <dbReference type="SAM" id="Phobius"/>
    </source>
</evidence>
<evidence type="ECO:0008006" key="4">
    <source>
        <dbReference type="Google" id="ProtNLM"/>
    </source>
</evidence>
<keyword evidence="1" id="KW-0812">Transmembrane</keyword>
<proteinExistence type="predicted"/>
<evidence type="ECO:0000313" key="3">
    <source>
        <dbReference type="Proteomes" id="UP000293952"/>
    </source>
</evidence>
<evidence type="ECO:0000313" key="2">
    <source>
        <dbReference type="EMBL" id="RYM32311.1"/>
    </source>
</evidence>